<dbReference type="EMBL" id="APOL01000042">
    <property type="protein sequence ID" value="ENU32453.1"/>
    <property type="molecule type" value="Genomic_DNA"/>
</dbReference>
<sequence>MAFYSGLANSLQDLMDALVGHCTAEGWSWSDSILSKENTYVSLSVEDVGAFGTQNVIRLIAGKGVLGSTLQNKSPLGVAIGTAITNSNYGMTQFPVEYNLHINSNNEVFLICKYSIDFFHWLAWGDNFIGGTFGVPQTGRFTYNHDRWPMVAIEINRGGSGNQDAPCCAFFWNTDYPNYATPKNYTGSVWDGTNWITSSNAIQSLEPLVARQSSNFFSESVLLPINIGRQVASNKTQILAMVQNARYVRVDNYEPEQIITLGSDKWKIYPFYRKNIQERDGGWFGGADHTGTFGWAIKYDGP</sequence>
<gene>
    <name evidence="1" type="ORF">F989_02433</name>
</gene>
<dbReference type="PATRIC" id="fig|1217671.3.peg.2394"/>
<organism evidence="1 2">
    <name type="scientific">Acinetobacter parvus NIPH 1103</name>
    <dbReference type="NCBI Taxonomy" id="1217671"/>
    <lineage>
        <taxon>Bacteria</taxon>
        <taxon>Pseudomonadati</taxon>
        <taxon>Pseudomonadota</taxon>
        <taxon>Gammaproteobacteria</taxon>
        <taxon>Moraxellales</taxon>
        <taxon>Moraxellaceae</taxon>
        <taxon>Acinetobacter</taxon>
    </lineage>
</organism>
<evidence type="ECO:0000313" key="2">
    <source>
        <dbReference type="Proteomes" id="UP000018426"/>
    </source>
</evidence>
<accession>N8RAK4</accession>
<dbReference type="AlphaFoldDB" id="N8RAK4"/>
<dbReference type="HOGENOM" id="CLU_896485_0_0_6"/>
<comment type="caution">
    <text evidence="1">The sequence shown here is derived from an EMBL/GenBank/DDBJ whole genome shotgun (WGS) entry which is preliminary data.</text>
</comment>
<dbReference type="Proteomes" id="UP000018426">
    <property type="component" value="Unassembled WGS sequence"/>
</dbReference>
<dbReference type="RefSeq" id="WP_004674866.1">
    <property type="nucleotide sequence ID" value="NZ_KB849218.1"/>
</dbReference>
<name>N8RAK4_9GAMM</name>
<evidence type="ECO:0000313" key="1">
    <source>
        <dbReference type="EMBL" id="ENU32453.1"/>
    </source>
</evidence>
<protein>
    <submittedName>
        <fullName evidence="1">Uncharacterized protein</fullName>
    </submittedName>
</protein>
<proteinExistence type="predicted"/>
<reference evidence="1 2" key="1">
    <citation type="submission" date="2013-02" db="EMBL/GenBank/DDBJ databases">
        <title>The Genome Sequence of Acinetobacter parvus NIPH 1103.</title>
        <authorList>
            <consortium name="The Broad Institute Genome Sequencing Platform"/>
            <consortium name="The Broad Institute Genome Sequencing Center for Infectious Disease"/>
            <person name="Cerqueira G."/>
            <person name="Feldgarden M."/>
            <person name="Courvalin P."/>
            <person name="Perichon B."/>
            <person name="Grillot-Courvalin C."/>
            <person name="Clermont D."/>
            <person name="Rocha E."/>
            <person name="Yoon E.-J."/>
            <person name="Nemec A."/>
            <person name="Walker B."/>
            <person name="Young S.K."/>
            <person name="Zeng Q."/>
            <person name="Gargeya S."/>
            <person name="Fitzgerald M."/>
            <person name="Haas B."/>
            <person name="Abouelleil A."/>
            <person name="Alvarado L."/>
            <person name="Arachchi H.M."/>
            <person name="Berlin A.M."/>
            <person name="Chapman S.B."/>
            <person name="Dewar J."/>
            <person name="Goldberg J."/>
            <person name="Griggs A."/>
            <person name="Gujja S."/>
            <person name="Hansen M."/>
            <person name="Howarth C."/>
            <person name="Imamovic A."/>
            <person name="Larimer J."/>
            <person name="McCowan C."/>
            <person name="Murphy C."/>
            <person name="Neiman D."/>
            <person name="Pearson M."/>
            <person name="Priest M."/>
            <person name="Roberts A."/>
            <person name="Saif S."/>
            <person name="Shea T."/>
            <person name="Sisk P."/>
            <person name="Sykes S."/>
            <person name="Wortman J."/>
            <person name="Nusbaum C."/>
            <person name="Birren B."/>
        </authorList>
    </citation>
    <scope>NUCLEOTIDE SEQUENCE [LARGE SCALE GENOMIC DNA]</scope>
    <source>
        <strain evidence="1 2">NIPH 1103</strain>
    </source>
</reference>